<feature type="region of interest" description="Disordered" evidence="1">
    <location>
        <begin position="223"/>
        <end position="299"/>
    </location>
</feature>
<dbReference type="GeneID" id="20707921"/>
<gene>
    <name evidence="2" type="ORF">VDAG_06458</name>
</gene>
<feature type="compositionally biased region" description="Polar residues" evidence="1">
    <location>
        <begin position="280"/>
        <end position="294"/>
    </location>
</feature>
<feature type="region of interest" description="Disordered" evidence="1">
    <location>
        <begin position="496"/>
        <end position="535"/>
    </location>
</feature>
<dbReference type="eggNOG" id="ENOG502RS72">
    <property type="taxonomic scope" value="Eukaryota"/>
</dbReference>
<dbReference type="Proteomes" id="UP000001611">
    <property type="component" value="Unassembled WGS sequence"/>
</dbReference>
<organism evidence="2 3">
    <name type="scientific">Verticillium dahliae (strain VdLs.17 / ATCC MYA-4575 / FGSC 10137)</name>
    <name type="common">Verticillium wilt</name>
    <dbReference type="NCBI Taxonomy" id="498257"/>
    <lineage>
        <taxon>Eukaryota</taxon>
        <taxon>Fungi</taxon>
        <taxon>Dikarya</taxon>
        <taxon>Ascomycota</taxon>
        <taxon>Pezizomycotina</taxon>
        <taxon>Sordariomycetes</taxon>
        <taxon>Hypocreomycetidae</taxon>
        <taxon>Glomerellales</taxon>
        <taxon>Plectosphaerellaceae</taxon>
        <taxon>Verticillium</taxon>
    </lineage>
</organism>
<dbReference type="InParanoid" id="G2X7K0"/>
<evidence type="ECO:0000256" key="1">
    <source>
        <dbReference type="SAM" id="MobiDB-lite"/>
    </source>
</evidence>
<dbReference type="STRING" id="498257.G2X7K0"/>
<dbReference type="AlphaFoldDB" id="G2X7K0"/>
<feature type="compositionally biased region" description="Polar residues" evidence="1">
    <location>
        <begin position="158"/>
        <end position="168"/>
    </location>
</feature>
<feature type="compositionally biased region" description="Basic and acidic residues" evidence="1">
    <location>
        <begin position="169"/>
        <end position="179"/>
    </location>
</feature>
<reference evidence="3" key="2">
    <citation type="journal article" date="2011" name="PLoS Pathog.">
        <title>Comparative genomics yields insights into niche adaptation of plant vascular wilt pathogens.</title>
        <authorList>
            <person name="Klosterman S.J."/>
            <person name="Subbarao K.V."/>
            <person name="Kang S."/>
            <person name="Veronese P."/>
            <person name="Gold S.E."/>
            <person name="Thomma B.P.H.J."/>
            <person name="Chen Z."/>
            <person name="Henrissat B."/>
            <person name="Lee Y.-H."/>
            <person name="Park J."/>
            <person name="Garcia-Pedrajas M.D."/>
            <person name="Barbara D.J."/>
            <person name="Anchieta A."/>
            <person name="de Jonge R."/>
            <person name="Santhanam P."/>
            <person name="Maruthachalam K."/>
            <person name="Atallah Z."/>
            <person name="Amyotte S.G."/>
            <person name="Paz Z."/>
            <person name="Inderbitzin P."/>
            <person name="Hayes R.J."/>
            <person name="Heiman D.I."/>
            <person name="Young S."/>
            <person name="Zeng Q."/>
            <person name="Engels R."/>
            <person name="Galagan J."/>
            <person name="Cuomo C.A."/>
            <person name="Dobinson K.F."/>
            <person name="Ma L.-J."/>
        </authorList>
    </citation>
    <scope>NUCLEOTIDE SEQUENCE [LARGE SCALE GENOMIC DNA]</scope>
    <source>
        <strain evidence="3">VdLs.17 / ATCC MYA-4575 / FGSC 10137</strain>
    </source>
</reference>
<proteinExistence type="predicted"/>
<reference evidence="2 3" key="1">
    <citation type="submission" date="2008-03" db="EMBL/GenBank/DDBJ databases">
        <title>The Genome Sequence of Verticillium dahliae VdLs.17.</title>
        <authorList>
            <consortium name="The Broad Institute Genome Sequencing Platform"/>
            <person name="Ma L.-J.J."/>
            <person name="Klosterman S.J."/>
            <person name="Subbarao K."/>
            <person name="Dobinson K."/>
            <person name="Veronese P."/>
            <person name="Kang S."/>
            <person name="Gold S.E."/>
            <person name="Young S."/>
            <person name="Jaffe D."/>
            <person name="Gnerre S."/>
            <person name="Berlin A."/>
            <person name="Heiman D."/>
            <person name="Hepburn T."/>
            <person name="Sykes S."/>
            <person name="Alvarado L."/>
            <person name="Kodira C.D."/>
            <person name="Lander E."/>
            <person name="Galagan J."/>
            <person name="Nusbaum C."/>
            <person name="Birren B."/>
        </authorList>
    </citation>
    <scope>NUCLEOTIDE SEQUENCE [LARGE SCALE GENOMIC DNA]</scope>
    <source>
        <strain evidence="3">VdLs.17 / ATCC MYA-4575 / FGSC 10137</strain>
    </source>
</reference>
<dbReference type="OrthoDB" id="8062037at2759"/>
<protein>
    <recommendedName>
        <fullName evidence="4">LIM zinc-binding domain-containing protein</fullName>
    </recommendedName>
</protein>
<dbReference type="HOGENOM" id="CLU_457242_0_0_1"/>
<dbReference type="KEGG" id="vda:VDAG_06458"/>
<accession>G2X7K0</accession>
<evidence type="ECO:0000313" key="3">
    <source>
        <dbReference type="Proteomes" id="UP000001611"/>
    </source>
</evidence>
<sequence length="553" mass="61138">MPTWYAVEMLCRQAHWRKTVCGEIVMRGEDCVSLGWCFWHRACYGCLLCGSKHIASGVKLEELFGDLDDDLEDNMGKTRGREIEGPPLCAHCLVEAELDGMDERAVVQKGLRRMDCVDGGLGRTRWEASQGQPLPLRIGSHQTGAPVPESPAYRSPSLRATGQRSSITNHDRNQQRDAIDAIDPPDSTIYVSINDPLGEPAFKPSPTKPIPRWMQMLPGNRRQYYPDASRQSTPVSPSRVSSTSTQQLGPLPERARTSSSISTVCPQKILNPASTPPSLSPRVSSLTRTSSGGSITDFHPRTVEDHMKRHTPSSWVSHEPLKRPSSRMAYIQGHQRTVTEVSTSSAYATPPEFSFEEHNEIATLPCRPQPGLAGTMPSRHVAFDELPAQLTRTRPPLSAPAVPSSHKHDTVRPTARTPPPLSSEYLEKYRPIRSPSPRPLTITIKPAVTTEAQRIESVAATASSTESSSAYGPTNTVLQPSRIQDTVLRSRIAIQRAAGDQMPNPDCKRQSAVDGAGSMHSMGPEQQPNIRDRRHLRDELRRLFWGSSREPDR</sequence>
<feature type="compositionally biased region" description="Low complexity" evidence="1">
    <location>
        <begin position="458"/>
        <end position="470"/>
    </location>
</feature>
<dbReference type="EMBL" id="DS572706">
    <property type="protein sequence ID" value="EGY14968.1"/>
    <property type="molecule type" value="Genomic_DNA"/>
</dbReference>
<dbReference type="RefSeq" id="XP_009657131.1">
    <property type="nucleotide sequence ID" value="XM_009658836.1"/>
</dbReference>
<feature type="region of interest" description="Disordered" evidence="1">
    <location>
        <begin position="458"/>
        <end position="477"/>
    </location>
</feature>
<feature type="region of interest" description="Disordered" evidence="1">
    <location>
        <begin position="127"/>
        <end position="186"/>
    </location>
</feature>
<evidence type="ECO:0000313" key="2">
    <source>
        <dbReference type="EMBL" id="EGY14968.1"/>
    </source>
</evidence>
<evidence type="ECO:0008006" key="4">
    <source>
        <dbReference type="Google" id="ProtNLM"/>
    </source>
</evidence>
<feature type="region of interest" description="Disordered" evidence="1">
    <location>
        <begin position="393"/>
        <end position="422"/>
    </location>
</feature>
<feature type="compositionally biased region" description="Low complexity" evidence="1">
    <location>
        <begin position="229"/>
        <end position="247"/>
    </location>
</feature>
<dbReference type="OMA" id="CWVCGEI"/>
<keyword evidence="3" id="KW-1185">Reference proteome</keyword>
<name>G2X7K0_VERDV</name>